<evidence type="ECO:0000256" key="1">
    <source>
        <dbReference type="ARBA" id="ARBA00022679"/>
    </source>
</evidence>
<evidence type="ECO:0000259" key="2">
    <source>
        <dbReference type="Pfam" id="PF00534"/>
    </source>
</evidence>
<dbReference type="InterPro" id="IPR001296">
    <property type="entry name" value="Glyco_trans_1"/>
</dbReference>
<dbReference type="KEGG" id="vbh:CMV30_13700"/>
<dbReference type="RefSeq" id="WP_096056564.1">
    <property type="nucleotide sequence ID" value="NZ_CP023344.1"/>
</dbReference>
<dbReference type="EMBL" id="CP023344">
    <property type="protein sequence ID" value="ATC64933.1"/>
    <property type="molecule type" value="Genomic_DNA"/>
</dbReference>
<dbReference type="Proteomes" id="UP000217265">
    <property type="component" value="Chromosome"/>
</dbReference>
<dbReference type="Gene3D" id="3.40.50.2000">
    <property type="entry name" value="Glycogen Phosphorylase B"/>
    <property type="match status" value="1"/>
</dbReference>
<proteinExistence type="predicted"/>
<evidence type="ECO:0000313" key="3">
    <source>
        <dbReference type="EMBL" id="ATC64933.1"/>
    </source>
</evidence>
<evidence type="ECO:0000313" key="4">
    <source>
        <dbReference type="Proteomes" id="UP000217265"/>
    </source>
</evidence>
<keyword evidence="1 3" id="KW-0808">Transferase</keyword>
<dbReference type="AlphaFoldDB" id="A0A290Q912"/>
<protein>
    <submittedName>
        <fullName evidence="3">Glycosyl transferase family 1</fullName>
    </submittedName>
</protein>
<gene>
    <name evidence="3" type="ORF">CMV30_13700</name>
</gene>
<sequence>MLLLDLSHTSHTHARTGVQRVCRSLHTALAASTAVTAITHDPHRNTWRPLAPWETANLASTAPSPKRSARWPLPARLAGRTARTLGLRPPALPAASALIVPEIFSATTASAFPALFARVRGPRIAIFHDAIALKFPELTPSKTVARFPAYLRELLAFDGIAANSEDSRQTLLDYWRWLGLTAPPPVAALPLALEKCHILRDTPSENQPPVVLSVGSIEGRKNHLALLDAAESLWSRGLRFELHLIGLAQPQTGRAALEKIRVLQSAGHPLRYDGPVDEAALNAAYARCAFTVYPSLYEGFGLPVLESLSHGKPCLCSAHGALGESTRDGGCLTLDRVDSVSLASGIEKLLTDSAARDALIAQARARTFRTWPDYARDLLAWLPTLPLHR</sequence>
<accession>A0A290Q912</accession>
<dbReference type="OrthoDB" id="186663at2"/>
<organism evidence="3 4">
    <name type="scientific">Nibricoccus aquaticus</name>
    <dbReference type="NCBI Taxonomy" id="2576891"/>
    <lineage>
        <taxon>Bacteria</taxon>
        <taxon>Pseudomonadati</taxon>
        <taxon>Verrucomicrobiota</taxon>
        <taxon>Opitutia</taxon>
        <taxon>Opitutales</taxon>
        <taxon>Opitutaceae</taxon>
        <taxon>Nibricoccus</taxon>
    </lineage>
</organism>
<name>A0A290Q912_9BACT</name>
<dbReference type="PANTHER" id="PTHR46401">
    <property type="entry name" value="GLYCOSYLTRANSFERASE WBBK-RELATED"/>
    <property type="match status" value="1"/>
</dbReference>
<reference evidence="3 4" key="1">
    <citation type="submission" date="2017-09" db="EMBL/GenBank/DDBJ databases">
        <title>Complete genome sequence of Verrucomicrobial strain HZ-65, isolated from freshwater.</title>
        <authorList>
            <person name="Choi A."/>
        </authorList>
    </citation>
    <scope>NUCLEOTIDE SEQUENCE [LARGE SCALE GENOMIC DNA]</scope>
    <source>
        <strain evidence="3 4">HZ-65</strain>
    </source>
</reference>
<dbReference type="PANTHER" id="PTHR46401:SF2">
    <property type="entry name" value="GLYCOSYLTRANSFERASE WBBK-RELATED"/>
    <property type="match status" value="1"/>
</dbReference>
<feature type="domain" description="Glycosyl transferase family 1" evidence="2">
    <location>
        <begin position="202"/>
        <end position="365"/>
    </location>
</feature>
<dbReference type="Pfam" id="PF00534">
    <property type="entry name" value="Glycos_transf_1"/>
    <property type="match status" value="1"/>
</dbReference>
<dbReference type="SUPFAM" id="SSF53756">
    <property type="entry name" value="UDP-Glycosyltransferase/glycogen phosphorylase"/>
    <property type="match status" value="1"/>
</dbReference>
<keyword evidence="4" id="KW-1185">Reference proteome</keyword>
<dbReference type="GO" id="GO:0016757">
    <property type="term" value="F:glycosyltransferase activity"/>
    <property type="evidence" value="ECO:0007669"/>
    <property type="project" value="InterPro"/>
</dbReference>